<accession>A0A382P4Q6</accession>
<gene>
    <name evidence="2" type="ORF">METZ01_LOCUS321130</name>
</gene>
<keyword evidence="1" id="KW-0812">Transmembrane</keyword>
<feature type="transmembrane region" description="Helical" evidence="1">
    <location>
        <begin position="127"/>
        <end position="146"/>
    </location>
</feature>
<feature type="transmembrane region" description="Helical" evidence="1">
    <location>
        <begin position="153"/>
        <end position="177"/>
    </location>
</feature>
<dbReference type="InterPro" id="IPR010818">
    <property type="entry name" value="DUF1420"/>
</dbReference>
<keyword evidence="1" id="KW-0472">Membrane</keyword>
<reference evidence="2" key="1">
    <citation type="submission" date="2018-05" db="EMBL/GenBank/DDBJ databases">
        <authorList>
            <person name="Lanie J.A."/>
            <person name="Ng W.-L."/>
            <person name="Kazmierczak K.M."/>
            <person name="Andrzejewski T.M."/>
            <person name="Davidsen T.M."/>
            <person name="Wayne K.J."/>
            <person name="Tettelin H."/>
            <person name="Glass J.I."/>
            <person name="Rusch D."/>
            <person name="Podicherti R."/>
            <person name="Tsui H.-C.T."/>
            <person name="Winkler M.E."/>
        </authorList>
    </citation>
    <scope>NUCLEOTIDE SEQUENCE</scope>
</reference>
<protein>
    <recommendedName>
        <fullName evidence="3">Glycosyltransferase RgtA/B/C/D-like domain-containing protein</fullName>
    </recommendedName>
</protein>
<evidence type="ECO:0008006" key="3">
    <source>
        <dbReference type="Google" id="ProtNLM"/>
    </source>
</evidence>
<dbReference type="EMBL" id="UINC01104826">
    <property type="protein sequence ID" value="SVC68276.1"/>
    <property type="molecule type" value="Genomic_DNA"/>
</dbReference>
<feature type="transmembrane region" description="Helical" evidence="1">
    <location>
        <begin position="81"/>
        <end position="98"/>
    </location>
</feature>
<evidence type="ECO:0000256" key="1">
    <source>
        <dbReference type="SAM" id="Phobius"/>
    </source>
</evidence>
<evidence type="ECO:0000313" key="2">
    <source>
        <dbReference type="EMBL" id="SVC68276.1"/>
    </source>
</evidence>
<organism evidence="2">
    <name type="scientific">marine metagenome</name>
    <dbReference type="NCBI Taxonomy" id="408172"/>
    <lineage>
        <taxon>unclassified sequences</taxon>
        <taxon>metagenomes</taxon>
        <taxon>ecological metagenomes</taxon>
    </lineage>
</organism>
<name>A0A382P4Q6_9ZZZZ</name>
<proteinExistence type="predicted"/>
<feature type="transmembrane region" description="Helical" evidence="1">
    <location>
        <begin position="105"/>
        <end position="121"/>
    </location>
</feature>
<feature type="transmembrane region" description="Helical" evidence="1">
    <location>
        <begin position="7"/>
        <end position="24"/>
    </location>
</feature>
<sequence>MYKARLIFFSILIFSILFSFIVVPREIYDYLYLNKNILVNFFYPISDPYLYENIKSSLRHGVGLPRNFPYWLIFPIKLKNITYSLGLGMLMMFFNFSLKKNEVKNIIYALIIFFALGLYLGQPTGRFFVEPFLWIILAASINFKFFKGFLYKIFYLSVSLQAIAISIILTFAVYSFFPGVISKQHYLNVLSKFADGYKIYNWSNKNLPKESILLTTHRSVSLSNRKTISTEFRYYYATDSKDIRIVKYYLDIVK</sequence>
<dbReference type="AlphaFoldDB" id="A0A382P4Q6"/>
<keyword evidence="1" id="KW-1133">Transmembrane helix</keyword>
<dbReference type="Pfam" id="PF07220">
    <property type="entry name" value="DUF1420"/>
    <property type="match status" value="1"/>
</dbReference>
<feature type="non-terminal residue" evidence="2">
    <location>
        <position position="254"/>
    </location>
</feature>